<evidence type="ECO:0000313" key="2">
    <source>
        <dbReference type="Proteomes" id="UP000076969"/>
    </source>
</evidence>
<dbReference type="Proteomes" id="UP000076969">
    <property type="component" value="Chromosome"/>
</dbReference>
<sequence>MALFWALVGFSLALIIWQRNRFRASLFRLSLSMTLKVAYIEKRSVPLGLLVFLGSAMIASQGEGTSRNLGRQYFSGPFRGA</sequence>
<gene>
    <name evidence="1" type="ORF">A7C91_00335</name>
</gene>
<accession>A0A172WEH4</accession>
<organism evidence="1 2">
    <name type="scientific">Thermococcus piezophilus</name>
    <dbReference type="NCBI Taxonomy" id="1712654"/>
    <lineage>
        <taxon>Archaea</taxon>
        <taxon>Methanobacteriati</taxon>
        <taxon>Methanobacteriota</taxon>
        <taxon>Thermococci</taxon>
        <taxon>Thermococcales</taxon>
        <taxon>Thermococcaceae</taxon>
        <taxon>Thermococcus</taxon>
    </lineage>
</organism>
<evidence type="ECO:0000313" key="1">
    <source>
        <dbReference type="EMBL" id="ANF21822.1"/>
    </source>
</evidence>
<keyword evidence="2" id="KW-1185">Reference proteome</keyword>
<reference evidence="2" key="1">
    <citation type="journal article" date="2016" name="Syst. Appl. Microbiol.">
        <title>Thermococcus piezophilus sp. nov., a novel hyperthermophilic and piezophilic archaeon with a broad pressure range for growth, isolated from a deepest hydrothermal vent at the Mid-Cayman Rise.</title>
        <authorList>
            <person name="Dalmasso C."/>
            <person name="Oger P."/>
            <person name="Selva G."/>
            <person name="Courtine D."/>
            <person name="L'Haridon S."/>
            <person name="Garlaschelli A."/>
            <person name="Roussel E."/>
            <person name="Miyazaki J."/>
            <person name="Reveillaud J."/>
            <person name="Jebbar M."/>
            <person name="Takai K."/>
            <person name="Maignien L."/>
            <person name="Alain K."/>
        </authorList>
    </citation>
    <scope>NUCLEOTIDE SEQUENCE [LARGE SCALE GENOMIC DNA]</scope>
    <source>
        <strain evidence="2">CDGS</strain>
    </source>
</reference>
<name>A0A172WEH4_9EURY</name>
<dbReference type="KEGG" id="tpie:A7C91_00335"/>
<dbReference type="EMBL" id="CP015520">
    <property type="protein sequence ID" value="ANF21822.1"/>
    <property type="molecule type" value="Genomic_DNA"/>
</dbReference>
<proteinExistence type="predicted"/>
<protein>
    <submittedName>
        <fullName evidence="1">Uncharacterized protein</fullName>
    </submittedName>
</protein>
<dbReference type="AlphaFoldDB" id="A0A172WEH4"/>